<dbReference type="SUPFAM" id="SSF109604">
    <property type="entry name" value="HD-domain/PDEase-like"/>
    <property type="match status" value="1"/>
</dbReference>
<dbReference type="PANTHER" id="PTHR11373">
    <property type="entry name" value="DEOXYNUCLEOSIDE TRIPHOSPHATE TRIPHOSPHOHYDROLASE"/>
    <property type="match status" value="1"/>
</dbReference>
<evidence type="ECO:0000313" key="3">
    <source>
        <dbReference type="EMBL" id="KAK7455784.1"/>
    </source>
</evidence>
<dbReference type="InterPro" id="IPR006674">
    <property type="entry name" value="HD_domain"/>
</dbReference>
<dbReference type="InterPro" id="IPR050135">
    <property type="entry name" value="dGTPase-like"/>
</dbReference>
<gene>
    <name evidence="3" type="ORF">VKT23_010815</name>
</gene>
<dbReference type="Gene3D" id="3.30.70.2760">
    <property type="match status" value="1"/>
</dbReference>
<dbReference type="Proteomes" id="UP001498398">
    <property type="component" value="Unassembled WGS sequence"/>
</dbReference>
<feature type="region of interest" description="Disordered" evidence="1">
    <location>
        <begin position="455"/>
        <end position="499"/>
    </location>
</feature>
<reference evidence="3 4" key="1">
    <citation type="submission" date="2024-01" db="EMBL/GenBank/DDBJ databases">
        <title>A draft genome for the cacao thread blight pathogen Marasmiellus scandens.</title>
        <authorList>
            <person name="Baruah I.K."/>
            <person name="Leung J."/>
            <person name="Bukari Y."/>
            <person name="Amoako-Attah I."/>
            <person name="Meinhardt L.W."/>
            <person name="Bailey B.A."/>
            <person name="Cohen S.P."/>
        </authorList>
    </citation>
    <scope>NUCLEOTIDE SEQUENCE [LARGE SCALE GENOMIC DNA]</scope>
    <source>
        <strain evidence="3 4">GH-19</strain>
    </source>
</reference>
<accession>A0ABR1JB81</accession>
<dbReference type="Pfam" id="PF01966">
    <property type="entry name" value="HD"/>
    <property type="match status" value="1"/>
</dbReference>
<sequence length="499" mass="57523">MFMPGVAHIARVLVEHLRRQQPELGITDRDIESVQIAGLCHDLGHGPWSHFWDGVFIPKAFPGSDWTHERGSEEMFKYLISDNNIRMNEDDAEFIMALIAGDHKRTPKEKKFLFDVVANRESGLDVDKFEYIQRDSHMLGDPIKINISRILESARVIDDHICFDWKDLSKIYNIFESRFHLHERYYNHKTAKAIEYMLLDALLFAEPTLHFAKNIENPTQYLHLTDSIMQFIQHSKDESLIKAQNIFSRIECRDLYKCVDQQFIEWRSRDLVKEVTKEKIVNACKKIYGESPPQAFPDINIDELESAHVIVDQTPIHYGKGELNPIDFVNFYSRNDLSELFIRSIFIVLIIVVAKCIKALPGQYSTVKPRHFAEIILRVYTKEPQYFAIVQRGYRHVMASLDFPIDATQPVPHNLTIRDSESLSLAEKTSSYIENPFTKVPSVYVPLSLARARTTKVSSTGQATGSSPESPSRKRKIDDEETEKGNDSEGDIEGKKPRH</sequence>
<protein>
    <recommendedName>
        <fullName evidence="2">HD domain-containing protein</fullName>
    </recommendedName>
</protein>
<evidence type="ECO:0000259" key="2">
    <source>
        <dbReference type="Pfam" id="PF01966"/>
    </source>
</evidence>
<dbReference type="EMBL" id="JBANRG010000022">
    <property type="protein sequence ID" value="KAK7455784.1"/>
    <property type="molecule type" value="Genomic_DNA"/>
</dbReference>
<organism evidence="3 4">
    <name type="scientific">Marasmiellus scandens</name>
    <dbReference type="NCBI Taxonomy" id="2682957"/>
    <lineage>
        <taxon>Eukaryota</taxon>
        <taxon>Fungi</taxon>
        <taxon>Dikarya</taxon>
        <taxon>Basidiomycota</taxon>
        <taxon>Agaricomycotina</taxon>
        <taxon>Agaricomycetes</taxon>
        <taxon>Agaricomycetidae</taxon>
        <taxon>Agaricales</taxon>
        <taxon>Marasmiineae</taxon>
        <taxon>Omphalotaceae</taxon>
        <taxon>Marasmiellus</taxon>
    </lineage>
</organism>
<feature type="domain" description="HD" evidence="2">
    <location>
        <begin position="5"/>
        <end position="109"/>
    </location>
</feature>
<dbReference type="InterPro" id="IPR003607">
    <property type="entry name" value="HD/PDEase_dom"/>
</dbReference>
<feature type="compositionally biased region" description="Polar residues" evidence="1">
    <location>
        <begin position="455"/>
        <end position="470"/>
    </location>
</feature>
<feature type="compositionally biased region" description="Basic and acidic residues" evidence="1">
    <location>
        <begin position="483"/>
        <end position="499"/>
    </location>
</feature>
<comment type="caution">
    <text evidence="3">The sequence shown here is derived from an EMBL/GenBank/DDBJ whole genome shotgun (WGS) entry which is preliminary data.</text>
</comment>
<proteinExistence type="predicted"/>
<name>A0ABR1JB81_9AGAR</name>
<dbReference type="CDD" id="cd00077">
    <property type="entry name" value="HDc"/>
    <property type="match status" value="1"/>
</dbReference>
<keyword evidence="4" id="KW-1185">Reference proteome</keyword>
<evidence type="ECO:0000313" key="4">
    <source>
        <dbReference type="Proteomes" id="UP001498398"/>
    </source>
</evidence>
<dbReference type="PANTHER" id="PTHR11373:SF4">
    <property type="entry name" value="DEOXYNUCLEOSIDE TRIPHOSPHATE TRIPHOSPHOHYDROLASE SAMHD1"/>
    <property type="match status" value="1"/>
</dbReference>
<evidence type="ECO:0000256" key="1">
    <source>
        <dbReference type="SAM" id="MobiDB-lite"/>
    </source>
</evidence>
<dbReference type="Gene3D" id="1.10.3210.10">
    <property type="entry name" value="Hypothetical protein af1432"/>
    <property type="match status" value="1"/>
</dbReference>